<keyword evidence="2" id="KW-1185">Reference proteome</keyword>
<evidence type="ECO:0000313" key="2">
    <source>
        <dbReference type="Proteomes" id="UP001281761"/>
    </source>
</evidence>
<sequence>MNYTLVSTYSFMNWDKNQLTSSSDKQAVFRSLVSMTKSRQPFDEALNRKAVSEFIDSLVPLLSSSSRRIVPTTMDLFETVISCISKTSHLNVIAADFIPQLIVSLSPHSLPFEEADKIHINLLLIIFRSLWLSTRRGLKDLHITDPNEQKAIHETIHDHELVPSRSYLEHLSRLERSRRGTTPRMDRGCQTVENGGFEDIIEQLQQDDNYGETEHDVNWQAALWSRLHGGNMESLN</sequence>
<gene>
    <name evidence="1" type="ORF">BLNAU_16918</name>
</gene>
<protein>
    <submittedName>
        <fullName evidence="1">Uncharacterized protein</fullName>
    </submittedName>
</protein>
<proteinExistence type="predicted"/>
<accession>A0ABQ9X819</accession>
<dbReference type="EMBL" id="JARBJD010000183">
    <property type="protein sequence ID" value="KAK2948118.1"/>
    <property type="molecule type" value="Genomic_DNA"/>
</dbReference>
<reference evidence="1 2" key="1">
    <citation type="journal article" date="2022" name="bioRxiv">
        <title>Genomics of Preaxostyla Flagellates Illuminates Evolutionary Transitions and the Path Towards Mitochondrial Loss.</title>
        <authorList>
            <person name="Novak L.V.F."/>
            <person name="Treitli S.C."/>
            <person name="Pyrih J."/>
            <person name="Halakuc P."/>
            <person name="Pipaliya S.V."/>
            <person name="Vacek V."/>
            <person name="Brzon O."/>
            <person name="Soukal P."/>
            <person name="Eme L."/>
            <person name="Dacks J.B."/>
            <person name="Karnkowska A."/>
            <person name="Elias M."/>
            <person name="Hampl V."/>
        </authorList>
    </citation>
    <scope>NUCLEOTIDE SEQUENCE [LARGE SCALE GENOMIC DNA]</scope>
    <source>
        <strain evidence="1">NAU3</strain>
        <tissue evidence="1">Gut</tissue>
    </source>
</reference>
<name>A0ABQ9X819_9EUKA</name>
<evidence type="ECO:0000313" key="1">
    <source>
        <dbReference type="EMBL" id="KAK2948118.1"/>
    </source>
</evidence>
<organism evidence="1 2">
    <name type="scientific">Blattamonas nauphoetae</name>
    <dbReference type="NCBI Taxonomy" id="2049346"/>
    <lineage>
        <taxon>Eukaryota</taxon>
        <taxon>Metamonada</taxon>
        <taxon>Preaxostyla</taxon>
        <taxon>Oxymonadida</taxon>
        <taxon>Blattamonas</taxon>
    </lineage>
</organism>
<dbReference type="Proteomes" id="UP001281761">
    <property type="component" value="Unassembled WGS sequence"/>
</dbReference>
<comment type="caution">
    <text evidence="1">The sequence shown here is derived from an EMBL/GenBank/DDBJ whole genome shotgun (WGS) entry which is preliminary data.</text>
</comment>